<dbReference type="HOGENOM" id="CLU_1228560_0_0_0"/>
<gene>
    <name evidence="8" type="ordered locus">Isop_2983</name>
</gene>
<feature type="transmembrane region" description="Helical" evidence="6">
    <location>
        <begin position="6"/>
        <end position="37"/>
    </location>
</feature>
<dbReference type="OrthoDB" id="280342at2"/>
<sequence>MFDSPNLILIFDAAASISAAVWLGTITFFSFGVAPVVFRTLEPASASTFLRAVFPVYYAFGLGASIVLLPALTCRGLALPEARGPLLGLQLVAVLAGIVIQLYCRESLTPAINQARDAGPQGEARFKHLHRRSVRLNVVVLIIALMATVLHGARPAPRTSGIEEFTPQERAAYDFEFLRELYKSRRQADENKRRNPDPEESREDAASSSGPPSRETRRQGITPER</sequence>
<dbReference type="AlphaFoldDB" id="E8R2Q1"/>
<protein>
    <recommendedName>
        <fullName evidence="7">TMEM205-like domain-containing protein</fullName>
    </recommendedName>
</protein>
<keyword evidence="2 6" id="KW-0812">Transmembrane</keyword>
<feature type="domain" description="TMEM205-like" evidence="7">
    <location>
        <begin position="18"/>
        <end position="119"/>
    </location>
</feature>
<feature type="transmembrane region" description="Helical" evidence="6">
    <location>
        <begin position="134"/>
        <end position="153"/>
    </location>
</feature>
<evidence type="ECO:0000256" key="3">
    <source>
        <dbReference type="ARBA" id="ARBA00022989"/>
    </source>
</evidence>
<feature type="transmembrane region" description="Helical" evidence="6">
    <location>
        <begin position="49"/>
        <end position="72"/>
    </location>
</feature>
<evidence type="ECO:0000256" key="1">
    <source>
        <dbReference type="ARBA" id="ARBA00004370"/>
    </source>
</evidence>
<organism evidence="8 9">
    <name type="scientific">Isosphaera pallida (strain ATCC 43644 / DSM 9630 / IS1B)</name>
    <dbReference type="NCBI Taxonomy" id="575540"/>
    <lineage>
        <taxon>Bacteria</taxon>
        <taxon>Pseudomonadati</taxon>
        <taxon>Planctomycetota</taxon>
        <taxon>Planctomycetia</taxon>
        <taxon>Isosphaerales</taxon>
        <taxon>Isosphaeraceae</taxon>
        <taxon>Isosphaera</taxon>
    </lineage>
</organism>
<evidence type="ECO:0000259" key="7">
    <source>
        <dbReference type="Pfam" id="PF13664"/>
    </source>
</evidence>
<proteinExistence type="predicted"/>
<dbReference type="InParanoid" id="E8R2Q1"/>
<dbReference type="RefSeq" id="WP_013565836.1">
    <property type="nucleotide sequence ID" value="NC_014962.1"/>
</dbReference>
<dbReference type="KEGG" id="ipa:Isop_2983"/>
<evidence type="ECO:0000256" key="6">
    <source>
        <dbReference type="SAM" id="Phobius"/>
    </source>
</evidence>
<evidence type="ECO:0000313" key="9">
    <source>
        <dbReference type="Proteomes" id="UP000008631"/>
    </source>
</evidence>
<keyword evidence="9" id="KW-1185">Reference proteome</keyword>
<dbReference type="GO" id="GO:0016020">
    <property type="term" value="C:membrane"/>
    <property type="evidence" value="ECO:0007669"/>
    <property type="project" value="UniProtKB-SubCell"/>
</dbReference>
<dbReference type="Pfam" id="PF13664">
    <property type="entry name" value="DUF4149"/>
    <property type="match status" value="1"/>
</dbReference>
<accession>E8R2Q1</accession>
<reference evidence="8 9" key="2">
    <citation type="journal article" date="2011" name="Stand. Genomic Sci.">
        <title>Complete genome sequence of Isosphaera pallida type strain (IS1B).</title>
        <authorList>
            <consortium name="US DOE Joint Genome Institute (JGI-PGF)"/>
            <person name="Goker M."/>
            <person name="Cleland D."/>
            <person name="Saunders E."/>
            <person name="Lapidus A."/>
            <person name="Nolan M."/>
            <person name="Lucas S."/>
            <person name="Hammon N."/>
            <person name="Deshpande S."/>
            <person name="Cheng J.F."/>
            <person name="Tapia R."/>
            <person name="Han C."/>
            <person name="Goodwin L."/>
            <person name="Pitluck S."/>
            <person name="Liolios K."/>
            <person name="Pagani I."/>
            <person name="Ivanova N."/>
            <person name="Mavromatis K."/>
            <person name="Pati A."/>
            <person name="Chen A."/>
            <person name="Palaniappan K."/>
            <person name="Land M."/>
            <person name="Hauser L."/>
            <person name="Chang Y.J."/>
            <person name="Jeffries C.D."/>
            <person name="Detter J.C."/>
            <person name="Beck B."/>
            <person name="Woyke T."/>
            <person name="Bristow J."/>
            <person name="Eisen J.A."/>
            <person name="Markowitz V."/>
            <person name="Hugenholtz P."/>
            <person name="Kyrpides N.C."/>
            <person name="Klenk H.P."/>
        </authorList>
    </citation>
    <scope>NUCLEOTIDE SEQUENCE [LARGE SCALE GENOMIC DNA]</scope>
    <source>
        <strain evidence="9">ATCC 43644 / DSM 9630 / IS1B</strain>
    </source>
</reference>
<name>E8R2Q1_ISOPI</name>
<keyword evidence="3 6" id="KW-1133">Transmembrane helix</keyword>
<dbReference type="EMBL" id="CP002353">
    <property type="protein sequence ID" value="ADV63548.1"/>
    <property type="molecule type" value="Genomic_DNA"/>
</dbReference>
<feature type="compositionally biased region" description="Basic and acidic residues" evidence="5">
    <location>
        <begin position="214"/>
        <end position="225"/>
    </location>
</feature>
<dbReference type="STRING" id="575540.Isop_2983"/>
<dbReference type="InterPro" id="IPR025423">
    <property type="entry name" value="TMEM205-like"/>
</dbReference>
<evidence type="ECO:0000256" key="2">
    <source>
        <dbReference type="ARBA" id="ARBA00022692"/>
    </source>
</evidence>
<evidence type="ECO:0000313" key="8">
    <source>
        <dbReference type="EMBL" id="ADV63548.1"/>
    </source>
</evidence>
<reference key="1">
    <citation type="submission" date="2010-11" db="EMBL/GenBank/DDBJ databases">
        <title>The complete sequence of chromosome of Isophaera pallida ATCC 43644.</title>
        <authorList>
            <consortium name="US DOE Joint Genome Institute (JGI-PGF)"/>
            <person name="Lucas S."/>
            <person name="Copeland A."/>
            <person name="Lapidus A."/>
            <person name="Bruce D."/>
            <person name="Goodwin L."/>
            <person name="Pitluck S."/>
            <person name="Kyrpides N."/>
            <person name="Mavromatis K."/>
            <person name="Pagani I."/>
            <person name="Ivanova N."/>
            <person name="Saunders E."/>
            <person name="Brettin T."/>
            <person name="Detter J.C."/>
            <person name="Han C."/>
            <person name="Tapia R."/>
            <person name="Land M."/>
            <person name="Hauser L."/>
            <person name="Markowitz V."/>
            <person name="Cheng J.-F."/>
            <person name="Hugenholtz P."/>
            <person name="Woyke T."/>
            <person name="Wu D."/>
            <person name="Eisen J.A."/>
        </authorList>
    </citation>
    <scope>NUCLEOTIDE SEQUENCE</scope>
    <source>
        <strain>ATCC 43644</strain>
    </source>
</reference>
<feature type="transmembrane region" description="Helical" evidence="6">
    <location>
        <begin position="84"/>
        <end position="104"/>
    </location>
</feature>
<feature type="region of interest" description="Disordered" evidence="5">
    <location>
        <begin position="186"/>
        <end position="225"/>
    </location>
</feature>
<comment type="subcellular location">
    <subcellularLocation>
        <location evidence="1">Membrane</location>
    </subcellularLocation>
</comment>
<evidence type="ECO:0000256" key="4">
    <source>
        <dbReference type="ARBA" id="ARBA00023136"/>
    </source>
</evidence>
<feature type="compositionally biased region" description="Basic and acidic residues" evidence="5">
    <location>
        <begin position="186"/>
        <end position="205"/>
    </location>
</feature>
<dbReference type="Proteomes" id="UP000008631">
    <property type="component" value="Chromosome"/>
</dbReference>
<evidence type="ECO:0000256" key="5">
    <source>
        <dbReference type="SAM" id="MobiDB-lite"/>
    </source>
</evidence>
<dbReference type="eggNOG" id="ENOG5030UFH">
    <property type="taxonomic scope" value="Bacteria"/>
</dbReference>
<keyword evidence="4 6" id="KW-0472">Membrane</keyword>